<name>A0A451AK15_9GAMM</name>
<proteinExistence type="predicted"/>
<protein>
    <submittedName>
        <fullName evidence="4">ISXO2-like transposase domain-containing protein</fullName>
    </submittedName>
</protein>
<gene>
    <name evidence="4" type="ORF">BECKUNK1418G_GA0071005_108914</name>
    <name evidence="5" type="ORF">BECKUNK1418H_GA0071006_109014</name>
</gene>
<dbReference type="InterPro" id="IPR024442">
    <property type="entry name" value="Transposase_Zn_ribbon"/>
</dbReference>
<dbReference type="AlphaFoldDB" id="A0A451AK15"/>
<evidence type="ECO:0000313" key="4">
    <source>
        <dbReference type="EMBL" id="VFK66369.1"/>
    </source>
</evidence>
<dbReference type="Pfam" id="PF12760">
    <property type="entry name" value="Zn_ribbon_IS1595"/>
    <property type="match status" value="1"/>
</dbReference>
<organism evidence="4">
    <name type="scientific">Candidatus Kentrum sp. UNK</name>
    <dbReference type="NCBI Taxonomy" id="2126344"/>
    <lineage>
        <taxon>Bacteria</taxon>
        <taxon>Pseudomonadati</taxon>
        <taxon>Pseudomonadota</taxon>
        <taxon>Gammaproteobacteria</taxon>
        <taxon>Candidatus Kentrum</taxon>
    </lineage>
</organism>
<feature type="domain" description="ISXO2-like transposase" evidence="3">
    <location>
        <begin position="138"/>
        <end position="192"/>
    </location>
</feature>
<reference evidence="4" key="1">
    <citation type="submission" date="2019-02" db="EMBL/GenBank/DDBJ databases">
        <authorList>
            <person name="Gruber-Vodicka R. H."/>
            <person name="Seah K. B. B."/>
        </authorList>
    </citation>
    <scope>NUCLEOTIDE SEQUENCE</scope>
    <source>
        <strain evidence="5">BECK_BY19</strain>
        <strain evidence="4">BECK_BY8</strain>
    </source>
</reference>
<feature type="compositionally biased region" description="Basic residues" evidence="1">
    <location>
        <begin position="151"/>
        <end position="161"/>
    </location>
</feature>
<dbReference type="NCBIfam" id="NF033547">
    <property type="entry name" value="transpos_IS1595"/>
    <property type="match status" value="1"/>
</dbReference>
<feature type="domain" description="Transposase zinc-ribbon" evidence="2">
    <location>
        <begin position="17"/>
        <end position="64"/>
    </location>
</feature>
<dbReference type="InterPro" id="IPR024445">
    <property type="entry name" value="Tnp_ISXO2-like"/>
</dbReference>
<dbReference type="Pfam" id="PF12762">
    <property type="entry name" value="DDE_Tnp_IS1595"/>
    <property type="match status" value="1"/>
</dbReference>
<feature type="region of interest" description="Disordered" evidence="1">
    <location>
        <begin position="144"/>
        <end position="169"/>
    </location>
</feature>
<evidence type="ECO:0000259" key="2">
    <source>
        <dbReference type="Pfam" id="PF12760"/>
    </source>
</evidence>
<accession>A0A451AK15</accession>
<dbReference type="EMBL" id="CAADGD010000090">
    <property type="protein sequence ID" value="VFK71998.1"/>
    <property type="molecule type" value="Genomic_DNA"/>
</dbReference>
<dbReference type="EMBL" id="CAADFZ010000089">
    <property type="protein sequence ID" value="VFK66369.1"/>
    <property type="molecule type" value="Genomic_DNA"/>
</dbReference>
<sequence length="198" mass="22227">MSKPKTTSLYQFFQLIPDEESARLYFEEKRWPNGVVCPHCGSVHISECKDHKPMPYRCRDCRKHFSIRTGMVLAESKVSLQTWLLATYMLTTARKGVPSTQLARELGVTQKTAWFLAHRIRESWLSKSNPDSGDMGPIVEVDETYIGGKEKNKHSSKKTRSGRGPVGKTPVVGIIEWDGRVTAKPVENTTAPTPSGVH</sequence>
<evidence type="ECO:0000256" key="1">
    <source>
        <dbReference type="SAM" id="MobiDB-lite"/>
    </source>
</evidence>
<evidence type="ECO:0000313" key="5">
    <source>
        <dbReference type="EMBL" id="VFK71998.1"/>
    </source>
</evidence>
<evidence type="ECO:0000259" key="3">
    <source>
        <dbReference type="Pfam" id="PF12762"/>
    </source>
</evidence>